<evidence type="ECO:0000259" key="1">
    <source>
        <dbReference type="Pfam" id="PF12654"/>
    </source>
</evidence>
<dbReference type="InterPro" id="IPR024264">
    <property type="entry name" value="DUF3786"/>
</dbReference>
<organism evidence="2 3">
    <name type="scientific">Treponema primitia (strain ATCC BAA-887 / DSM 12427 / ZAS-2)</name>
    <dbReference type="NCBI Taxonomy" id="545694"/>
    <lineage>
        <taxon>Bacteria</taxon>
        <taxon>Pseudomonadati</taxon>
        <taxon>Spirochaetota</taxon>
        <taxon>Spirochaetia</taxon>
        <taxon>Spirochaetales</taxon>
        <taxon>Treponemataceae</taxon>
        <taxon>Treponema</taxon>
    </lineage>
</organism>
<dbReference type="Proteomes" id="UP000009223">
    <property type="component" value="Chromosome"/>
</dbReference>
<accession>F5YPY6</accession>
<dbReference type="KEGG" id="tpi:TREPR_2803"/>
<dbReference type="RefSeq" id="WP_015707431.1">
    <property type="nucleotide sequence ID" value="NC_015578.1"/>
</dbReference>
<dbReference type="OrthoDB" id="1795981at2"/>
<reference evidence="2 3" key="2">
    <citation type="journal article" date="2011" name="ISME J.">
        <title>RNA-seq reveals cooperative metabolic interactions between two termite-gut spirochete species in co-culture.</title>
        <authorList>
            <person name="Rosenthal A.Z."/>
            <person name="Matson E.G."/>
            <person name="Eldar A."/>
            <person name="Leadbetter J.R."/>
        </authorList>
    </citation>
    <scope>NUCLEOTIDE SEQUENCE [LARGE SCALE GENOMIC DNA]</scope>
    <source>
        <strain evidence="3">ATCC BAA-887 / DSM 12427 / ZAS-2</strain>
    </source>
</reference>
<gene>
    <name evidence="2" type="ordered locus">TREPR_2803</name>
</gene>
<name>F5YPY6_TREPZ</name>
<evidence type="ECO:0000313" key="2">
    <source>
        <dbReference type="EMBL" id="AEF86048.1"/>
    </source>
</evidence>
<evidence type="ECO:0000313" key="3">
    <source>
        <dbReference type="Proteomes" id="UP000009223"/>
    </source>
</evidence>
<dbReference type="HOGENOM" id="CLU_106581_2_0_12"/>
<proteinExistence type="predicted"/>
<dbReference type="STRING" id="545694.TREPR_2803"/>
<dbReference type="Pfam" id="PF12654">
    <property type="entry name" value="DUF3786"/>
    <property type="match status" value="1"/>
</dbReference>
<keyword evidence="3" id="KW-1185">Reference proteome</keyword>
<reference evidence="3" key="1">
    <citation type="submission" date="2009-12" db="EMBL/GenBank/DDBJ databases">
        <title>Complete sequence of Treponema primitia strain ZAS-2.</title>
        <authorList>
            <person name="Tetu S.G."/>
            <person name="Matson E."/>
            <person name="Ren Q."/>
            <person name="Seshadri R."/>
            <person name="Elbourne L."/>
            <person name="Hassan K.A."/>
            <person name="Durkin A."/>
            <person name="Radune D."/>
            <person name="Mohamoud Y."/>
            <person name="Shay R."/>
            <person name="Jin S."/>
            <person name="Zhang X."/>
            <person name="Lucey K."/>
            <person name="Ballor N.R."/>
            <person name="Ottesen E."/>
            <person name="Rosenthal R."/>
            <person name="Allen A."/>
            <person name="Leadbetter J.R."/>
            <person name="Paulsen I.T."/>
        </authorList>
    </citation>
    <scope>NUCLEOTIDE SEQUENCE [LARGE SCALE GENOMIC DNA]</scope>
    <source>
        <strain evidence="3">ATCC BAA-887 / DSM 12427 / ZAS-2</strain>
    </source>
</reference>
<dbReference type="EMBL" id="CP001843">
    <property type="protein sequence ID" value="AEF86048.1"/>
    <property type="molecule type" value="Genomic_DNA"/>
</dbReference>
<sequence length="210" mass="24039">MQKGYEKTYDWVAKLLHDCDFEDAAKRLNLKQPSRDEVSVEFLGRTYLVNKKGVHLTEQNIAWSCKSEGFDYNLKSVLGYYVLSEANLDPLNDFCVITSFSGGVFREGDSGDIFNNALGRVYGADYQKFCRVAEKLGMVFEENKSNLKYTWRYSMLPKIPIKIVYYEGDEEYPTKLQILYDKTAILFYKFEPLAVLNGCFIGALAAIGEL</sequence>
<dbReference type="AlphaFoldDB" id="F5YPY6"/>
<protein>
    <recommendedName>
        <fullName evidence="1">DUF3786 domain-containing protein</fullName>
    </recommendedName>
</protein>
<feature type="domain" description="DUF3786" evidence="1">
    <location>
        <begin position="20"/>
        <end position="201"/>
    </location>
</feature>